<feature type="region of interest" description="Disordered" evidence="1">
    <location>
        <begin position="117"/>
        <end position="136"/>
    </location>
</feature>
<sequence length="136" mass="14584">PENIPRHGMVQRPAQSGLKQVIKPKQTLVAQRIGARYPAHRAVHAMPNVIRRSRSTHHGIGSHHVRPQAVAIQGIGFFPLAFGKDLALFVTGWASGRGGGVEALPPHGRQLLRQVTETSQGAPQAVRPGPGKGWVA</sequence>
<reference evidence="2" key="1">
    <citation type="journal article" date="2019" name="Sci. Rep.">
        <title>Draft genome of Tanacetum cinerariifolium, the natural source of mosquito coil.</title>
        <authorList>
            <person name="Yamashiro T."/>
            <person name="Shiraishi A."/>
            <person name="Satake H."/>
            <person name="Nakayama K."/>
        </authorList>
    </citation>
    <scope>NUCLEOTIDE SEQUENCE</scope>
</reference>
<evidence type="ECO:0000313" key="2">
    <source>
        <dbReference type="EMBL" id="GFD44348.1"/>
    </source>
</evidence>
<evidence type="ECO:0000256" key="1">
    <source>
        <dbReference type="SAM" id="MobiDB-lite"/>
    </source>
</evidence>
<proteinExistence type="predicted"/>
<protein>
    <submittedName>
        <fullName evidence="2">Uncharacterized protein</fullName>
    </submittedName>
</protein>
<organism evidence="2">
    <name type="scientific">Tanacetum cinerariifolium</name>
    <name type="common">Dalmatian daisy</name>
    <name type="synonym">Chrysanthemum cinerariifolium</name>
    <dbReference type="NCBI Taxonomy" id="118510"/>
    <lineage>
        <taxon>Eukaryota</taxon>
        <taxon>Viridiplantae</taxon>
        <taxon>Streptophyta</taxon>
        <taxon>Embryophyta</taxon>
        <taxon>Tracheophyta</taxon>
        <taxon>Spermatophyta</taxon>
        <taxon>Magnoliopsida</taxon>
        <taxon>eudicotyledons</taxon>
        <taxon>Gunneridae</taxon>
        <taxon>Pentapetalae</taxon>
        <taxon>asterids</taxon>
        <taxon>campanulids</taxon>
        <taxon>Asterales</taxon>
        <taxon>Asteraceae</taxon>
        <taxon>Asteroideae</taxon>
        <taxon>Anthemideae</taxon>
        <taxon>Anthemidinae</taxon>
        <taxon>Tanacetum</taxon>
    </lineage>
</organism>
<name>A0A699WFA1_TANCI</name>
<feature type="non-terminal residue" evidence="2">
    <location>
        <position position="1"/>
    </location>
</feature>
<dbReference type="EMBL" id="BKCJ011620458">
    <property type="protein sequence ID" value="GFD44348.1"/>
    <property type="molecule type" value="Genomic_DNA"/>
</dbReference>
<dbReference type="AlphaFoldDB" id="A0A699WFA1"/>
<accession>A0A699WFA1</accession>
<comment type="caution">
    <text evidence="2">The sequence shown here is derived from an EMBL/GenBank/DDBJ whole genome shotgun (WGS) entry which is preliminary data.</text>
</comment>
<gene>
    <name evidence="2" type="ORF">Tci_916317</name>
</gene>